<dbReference type="GO" id="GO:0030170">
    <property type="term" value="F:pyridoxal phosphate binding"/>
    <property type="evidence" value="ECO:0007669"/>
    <property type="project" value="InterPro"/>
</dbReference>
<dbReference type="PANTHER" id="PTHR43795:SF63">
    <property type="entry name" value="PUTATIVE (AFU_ORTHOLOGUE AFUA_4G00630)-RELATED"/>
    <property type="match status" value="1"/>
</dbReference>
<dbReference type="InterPro" id="IPR004839">
    <property type="entry name" value="Aminotransferase_I/II_large"/>
</dbReference>
<dbReference type="PANTHER" id="PTHR43795">
    <property type="entry name" value="BIFUNCTIONAL ASPARTATE AMINOTRANSFERASE AND GLUTAMATE/ASPARTATE-PREPHENATE AMINOTRANSFERASE-RELATED"/>
    <property type="match status" value="1"/>
</dbReference>
<dbReference type="RefSeq" id="XP_056560746.1">
    <property type="nucleotide sequence ID" value="XM_056694017.1"/>
</dbReference>
<evidence type="ECO:0000256" key="1">
    <source>
        <dbReference type="ARBA" id="ARBA00007441"/>
    </source>
</evidence>
<keyword evidence="5" id="KW-1185">Reference proteome</keyword>
<protein>
    <submittedName>
        <fullName evidence="4">Pyridoxal phosphate-dependent transferase major region subdomain 2</fullName>
    </submittedName>
</protein>
<name>A0A9X0B6K5_9EURO</name>
<dbReference type="InterPro" id="IPR015421">
    <property type="entry name" value="PyrdxlP-dep_Trfase_major"/>
</dbReference>
<dbReference type="Gene3D" id="3.40.640.10">
    <property type="entry name" value="Type I PLP-dependent aspartate aminotransferase-like (Major domain)"/>
    <property type="match status" value="1"/>
</dbReference>
<dbReference type="AlphaFoldDB" id="A0A9X0B6K5"/>
<dbReference type="GO" id="GO:0008483">
    <property type="term" value="F:transaminase activity"/>
    <property type="evidence" value="ECO:0007669"/>
    <property type="project" value="TreeGrafter"/>
</dbReference>
<dbReference type="EMBL" id="JAPZBS010000001">
    <property type="protein sequence ID" value="KAJ5390018.1"/>
    <property type="molecule type" value="Genomic_DNA"/>
</dbReference>
<dbReference type="Pfam" id="PF00155">
    <property type="entry name" value="Aminotran_1_2"/>
    <property type="match status" value="1"/>
</dbReference>
<dbReference type="Proteomes" id="UP001147782">
    <property type="component" value="Unassembled WGS sequence"/>
</dbReference>
<comment type="similarity">
    <text evidence="1">Belongs to the class-I pyridoxal-phosphate-dependent aminotransferase family.</text>
</comment>
<dbReference type="InterPro" id="IPR004838">
    <property type="entry name" value="NHTrfase_class1_PyrdxlP-BS"/>
</dbReference>
<dbReference type="CDD" id="cd00609">
    <property type="entry name" value="AAT_like"/>
    <property type="match status" value="1"/>
</dbReference>
<dbReference type="InterPro" id="IPR050478">
    <property type="entry name" value="Ethylene_sulfur-biosynth"/>
</dbReference>
<feature type="domain" description="Aminotransferase class I/classII large" evidence="3">
    <location>
        <begin position="83"/>
        <end position="330"/>
    </location>
</feature>
<dbReference type="Gene3D" id="3.90.1150.10">
    <property type="entry name" value="Aspartate Aminotransferase, domain 1"/>
    <property type="match status" value="1"/>
</dbReference>
<keyword evidence="4" id="KW-0808">Transferase</keyword>
<keyword evidence="2" id="KW-0663">Pyridoxal phosphate</keyword>
<dbReference type="InterPro" id="IPR015422">
    <property type="entry name" value="PyrdxlP-dep_Trfase_small"/>
</dbReference>
<sequence>MQSKVSDRGRGLATQRPSFLAVLSDQWSPSSNPNGIVNLGLAENTLMHTEMVEYINSHGDFWNPARLLEVEFGEIDPFSMAAIQQYERALTEAKNRGLRINALVLCSPHNPLGSLGRCYPEDVLKEYLKFCSRNELHLISDEIYALSVWDNPRLPDAPGFKSILSINLEGIIDPSLVHTLWGLSKDFGATGLRIGCLVRGEDTNQRSPISLYNIPSSLADQVTTSLLLDDSFMTKYIAINRTRLANSYHFATKLLRSHGIPYFECNAAFFIWINLGAVVKDATADDILVRLRKERIYIAAGEHYAAEETGWFRLVFSHPLNVLEEGLKRIIKSIQ</sequence>
<comment type="caution">
    <text evidence="4">The sequence shown here is derived from an EMBL/GenBank/DDBJ whole genome shotgun (WGS) entry which is preliminary data.</text>
</comment>
<evidence type="ECO:0000259" key="3">
    <source>
        <dbReference type="Pfam" id="PF00155"/>
    </source>
</evidence>
<dbReference type="GeneID" id="81433194"/>
<evidence type="ECO:0000313" key="4">
    <source>
        <dbReference type="EMBL" id="KAJ5390018.1"/>
    </source>
</evidence>
<reference evidence="4" key="1">
    <citation type="submission" date="2022-11" db="EMBL/GenBank/DDBJ databases">
        <authorList>
            <person name="Petersen C."/>
        </authorList>
    </citation>
    <scope>NUCLEOTIDE SEQUENCE</scope>
    <source>
        <strain evidence="4">IBT 29864</strain>
    </source>
</reference>
<reference evidence="4" key="2">
    <citation type="journal article" date="2023" name="IMA Fungus">
        <title>Comparative genomic study of the Penicillium genus elucidates a diverse pangenome and 15 lateral gene transfer events.</title>
        <authorList>
            <person name="Petersen C."/>
            <person name="Sorensen T."/>
            <person name="Nielsen M.R."/>
            <person name="Sondergaard T.E."/>
            <person name="Sorensen J.L."/>
            <person name="Fitzpatrick D.A."/>
            <person name="Frisvad J.C."/>
            <person name="Nielsen K.L."/>
        </authorList>
    </citation>
    <scope>NUCLEOTIDE SEQUENCE</scope>
    <source>
        <strain evidence="4">IBT 29864</strain>
    </source>
</reference>
<gene>
    <name evidence="4" type="ORF">N7496_001086</name>
</gene>
<dbReference type="PROSITE" id="PS00105">
    <property type="entry name" value="AA_TRANSFER_CLASS_1"/>
    <property type="match status" value="1"/>
</dbReference>
<dbReference type="OrthoDB" id="7042322at2759"/>
<proteinExistence type="inferred from homology"/>
<accession>A0A9X0B6K5</accession>
<evidence type="ECO:0000256" key="2">
    <source>
        <dbReference type="ARBA" id="ARBA00022898"/>
    </source>
</evidence>
<dbReference type="GO" id="GO:0006520">
    <property type="term" value="P:amino acid metabolic process"/>
    <property type="evidence" value="ECO:0007669"/>
    <property type="project" value="TreeGrafter"/>
</dbReference>
<organism evidence="4 5">
    <name type="scientific">Penicillium cataractarum</name>
    <dbReference type="NCBI Taxonomy" id="2100454"/>
    <lineage>
        <taxon>Eukaryota</taxon>
        <taxon>Fungi</taxon>
        <taxon>Dikarya</taxon>
        <taxon>Ascomycota</taxon>
        <taxon>Pezizomycotina</taxon>
        <taxon>Eurotiomycetes</taxon>
        <taxon>Eurotiomycetidae</taxon>
        <taxon>Eurotiales</taxon>
        <taxon>Aspergillaceae</taxon>
        <taxon>Penicillium</taxon>
    </lineage>
</organism>
<evidence type="ECO:0000313" key="5">
    <source>
        <dbReference type="Proteomes" id="UP001147782"/>
    </source>
</evidence>
<dbReference type="SUPFAM" id="SSF53383">
    <property type="entry name" value="PLP-dependent transferases"/>
    <property type="match status" value="1"/>
</dbReference>
<dbReference type="InterPro" id="IPR015424">
    <property type="entry name" value="PyrdxlP-dep_Trfase"/>
</dbReference>